<dbReference type="EMBL" id="CAEZTJ010000133">
    <property type="protein sequence ID" value="CAB4573506.1"/>
    <property type="molecule type" value="Genomic_DNA"/>
</dbReference>
<sequence>MKSWSITVGRTPATPASRGIECPYTSASRIPTEKPRLRSAIARLTVTEDFPTPPLPEAMPITRVNESGLANGISFSRPPRTIRFTSLRCSSVITPKSRSTLSIPSTVRAAAVTSCCNLSRIGQPAMVSRILIDKRAPSIWSESTIPSSVIGLRNSGSLTRESALRTRSSRELMIYDSRSTSMASQDRT</sequence>
<gene>
    <name evidence="2" type="ORF">UFOPK1650_00841</name>
</gene>
<dbReference type="AlphaFoldDB" id="A0A6J6ECC5"/>
<evidence type="ECO:0000313" key="2">
    <source>
        <dbReference type="EMBL" id="CAB4573506.1"/>
    </source>
</evidence>
<organism evidence="2">
    <name type="scientific">freshwater metagenome</name>
    <dbReference type="NCBI Taxonomy" id="449393"/>
    <lineage>
        <taxon>unclassified sequences</taxon>
        <taxon>metagenomes</taxon>
        <taxon>ecological metagenomes</taxon>
    </lineage>
</organism>
<evidence type="ECO:0000256" key="1">
    <source>
        <dbReference type="SAM" id="MobiDB-lite"/>
    </source>
</evidence>
<protein>
    <submittedName>
        <fullName evidence="2">Unannotated protein</fullName>
    </submittedName>
</protein>
<reference evidence="2" key="1">
    <citation type="submission" date="2020-05" db="EMBL/GenBank/DDBJ databases">
        <authorList>
            <person name="Chiriac C."/>
            <person name="Salcher M."/>
            <person name="Ghai R."/>
            <person name="Kavagutti S V."/>
        </authorList>
    </citation>
    <scope>NUCLEOTIDE SEQUENCE</scope>
</reference>
<proteinExistence type="predicted"/>
<name>A0A6J6ECC5_9ZZZZ</name>
<feature type="region of interest" description="Disordered" evidence="1">
    <location>
        <begin position="1"/>
        <end position="20"/>
    </location>
</feature>
<accession>A0A6J6ECC5</accession>